<accession>A0A9P8FAQ0</accession>
<dbReference type="Proteomes" id="UP000729357">
    <property type="component" value="Unassembled WGS sequence"/>
</dbReference>
<proteinExistence type="predicted"/>
<reference evidence="1" key="1">
    <citation type="journal article" date="2021" name="J Fungi (Basel)">
        <title>Virulence traits and population genomics of the black yeast Aureobasidium melanogenum.</title>
        <authorList>
            <person name="Cernosa A."/>
            <person name="Sun X."/>
            <person name="Gostincar C."/>
            <person name="Fang C."/>
            <person name="Gunde-Cimerman N."/>
            <person name="Song Z."/>
        </authorList>
    </citation>
    <scope>NUCLEOTIDE SEQUENCE</scope>
    <source>
        <strain evidence="1">EXF-9298</strain>
    </source>
</reference>
<dbReference type="EMBL" id="JAHFXS010004143">
    <property type="protein sequence ID" value="KAG9957215.1"/>
    <property type="molecule type" value="Genomic_DNA"/>
</dbReference>
<dbReference type="AlphaFoldDB" id="A0A9P8FAQ0"/>
<feature type="non-terminal residue" evidence="1">
    <location>
        <position position="373"/>
    </location>
</feature>
<organism evidence="1 2">
    <name type="scientific">Aureobasidium melanogenum</name>
    <name type="common">Aureobasidium pullulans var. melanogenum</name>
    <dbReference type="NCBI Taxonomy" id="46634"/>
    <lineage>
        <taxon>Eukaryota</taxon>
        <taxon>Fungi</taxon>
        <taxon>Dikarya</taxon>
        <taxon>Ascomycota</taxon>
        <taxon>Pezizomycotina</taxon>
        <taxon>Dothideomycetes</taxon>
        <taxon>Dothideomycetidae</taxon>
        <taxon>Dothideales</taxon>
        <taxon>Saccotheciaceae</taxon>
        <taxon>Aureobasidium</taxon>
    </lineage>
</organism>
<name>A0A9P8FAQ0_AURME</name>
<keyword evidence="2" id="KW-1185">Reference proteome</keyword>
<comment type="caution">
    <text evidence="1">The sequence shown here is derived from an EMBL/GenBank/DDBJ whole genome shotgun (WGS) entry which is preliminary data.</text>
</comment>
<evidence type="ECO:0000313" key="1">
    <source>
        <dbReference type="EMBL" id="KAG9957215.1"/>
    </source>
</evidence>
<protein>
    <submittedName>
        <fullName evidence="1">Uncharacterized protein</fullName>
    </submittedName>
</protein>
<sequence>MPYLTSSASVIIAVPAVSDSASAQIISASVASHESQAPVTLTRYITDVYTVTACPPEVINCPASQKSTFLATKIVVTYSTVQAASPTHVARSSGVHASESGSAMNNALSNTTYTTYTTSTLYRTITQTVTACPSSVKDCPASEKTVYQTEVIKAYTTVCPVAASSSEGGLQATSGIVSPSEASPSSIASSSVSVADATHTQSNPAAVSGALSGSAILSSKIVPGSESIAVLTVGGTRTYTADGKTMTSTRGFSEISVASFASSFSATTEAITPTVESSSSIIALVSSSSGSSAVSGYSPAVYSQGVNATTIVMPNKNSTAVAISTAKSNAATSAAISPSIALYTGAASASKPYSVSLILGAVFDPLGFFFTTF</sequence>
<reference evidence="1" key="2">
    <citation type="submission" date="2021-08" db="EMBL/GenBank/DDBJ databases">
        <authorList>
            <person name="Gostincar C."/>
            <person name="Sun X."/>
            <person name="Song Z."/>
            <person name="Gunde-Cimerman N."/>
        </authorList>
    </citation>
    <scope>NUCLEOTIDE SEQUENCE</scope>
    <source>
        <strain evidence="1">EXF-9298</strain>
    </source>
</reference>
<gene>
    <name evidence="1" type="ORF">KCU98_g17173</name>
</gene>
<evidence type="ECO:0000313" key="2">
    <source>
        <dbReference type="Proteomes" id="UP000729357"/>
    </source>
</evidence>